<organism evidence="6">
    <name type="scientific">Grosmannia clavigera (strain kw1407 / UAMH 11150)</name>
    <name type="common">Blue stain fungus</name>
    <name type="synonym">Graphiocladiella clavigera</name>
    <dbReference type="NCBI Taxonomy" id="655863"/>
    <lineage>
        <taxon>Eukaryota</taxon>
        <taxon>Fungi</taxon>
        <taxon>Dikarya</taxon>
        <taxon>Ascomycota</taxon>
        <taxon>Pezizomycotina</taxon>
        <taxon>Sordariomycetes</taxon>
        <taxon>Sordariomycetidae</taxon>
        <taxon>Ophiostomatales</taxon>
        <taxon>Ophiostomataceae</taxon>
        <taxon>Leptographium</taxon>
    </lineage>
</organism>
<feature type="region of interest" description="Disordered" evidence="3">
    <location>
        <begin position="625"/>
        <end position="644"/>
    </location>
</feature>
<feature type="compositionally biased region" description="Basic and acidic residues" evidence="3">
    <location>
        <begin position="1"/>
        <end position="12"/>
    </location>
</feature>
<evidence type="ECO:0000256" key="1">
    <source>
        <dbReference type="ARBA" id="ARBA00004123"/>
    </source>
</evidence>
<dbReference type="GeneID" id="25974732"/>
<dbReference type="PANTHER" id="PTHR31001">
    <property type="entry name" value="UNCHARACTERIZED TRANSCRIPTIONAL REGULATORY PROTEIN"/>
    <property type="match status" value="1"/>
</dbReference>
<dbReference type="InParanoid" id="F0XAX3"/>
<feature type="compositionally biased region" description="Acidic residues" evidence="3">
    <location>
        <begin position="159"/>
        <end position="170"/>
    </location>
</feature>
<protein>
    <recommendedName>
        <fullName evidence="4">Zn(2)-C6 fungal-type domain-containing protein</fullName>
    </recommendedName>
</protein>
<feature type="domain" description="Zn(2)-C6 fungal-type" evidence="4">
    <location>
        <begin position="71"/>
        <end position="103"/>
    </location>
</feature>
<evidence type="ECO:0000256" key="2">
    <source>
        <dbReference type="ARBA" id="ARBA00023242"/>
    </source>
</evidence>
<dbReference type="HOGENOM" id="CLU_022142_0_0_1"/>
<dbReference type="Proteomes" id="UP000007796">
    <property type="component" value="Unassembled WGS sequence"/>
</dbReference>
<dbReference type="eggNOG" id="ENOG502SJFT">
    <property type="taxonomic scope" value="Eukaryota"/>
</dbReference>
<proteinExistence type="predicted"/>
<evidence type="ECO:0000259" key="4">
    <source>
        <dbReference type="PROSITE" id="PS50048"/>
    </source>
</evidence>
<dbReference type="GO" id="GO:0005634">
    <property type="term" value="C:nucleus"/>
    <property type="evidence" value="ECO:0007669"/>
    <property type="project" value="UniProtKB-SubCell"/>
</dbReference>
<evidence type="ECO:0000256" key="3">
    <source>
        <dbReference type="SAM" id="MobiDB-lite"/>
    </source>
</evidence>
<dbReference type="GO" id="GO:0008270">
    <property type="term" value="F:zinc ion binding"/>
    <property type="evidence" value="ECO:0007669"/>
    <property type="project" value="InterPro"/>
</dbReference>
<feature type="region of interest" description="Disordered" evidence="3">
    <location>
        <begin position="149"/>
        <end position="183"/>
    </location>
</feature>
<dbReference type="GO" id="GO:0000981">
    <property type="term" value="F:DNA-binding transcription factor activity, RNA polymerase II-specific"/>
    <property type="evidence" value="ECO:0007669"/>
    <property type="project" value="InterPro"/>
</dbReference>
<comment type="subcellular location">
    <subcellularLocation>
        <location evidence="1">Nucleus</location>
    </subcellularLocation>
</comment>
<name>F0XAX3_GROCL</name>
<dbReference type="EMBL" id="GL629747">
    <property type="protein sequence ID" value="EFX05176.1"/>
    <property type="molecule type" value="Genomic_DNA"/>
</dbReference>
<dbReference type="OrthoDB" id="39175at2759"/>
<dbReference type="CDD" id="cd00067">
    <property type="entry name" value="GAL4"/>
    <property type="match status" value="1"/>
</dbReference>
<dbReference type="SMART" id="SM00066">
    <property type="entry name" value="GAL4"/>
    <property type="match status" value="1"/>
</dbReference>
<keyword evidence="2" id="KW-0539">Nucleus</keyword>
<dbReference type="SUPFAM" id="SSF57701">
    <property type="entry name" value="Zn2/Cys6 DNA-binding domain"/>
    <property type="match status" value="1"/>
</dbReference>
<evidence type="ECO:0000313" key="6">
    <source>
        <dbReference type="Proteomes" id="UP000007796"/>
    </source>
</evidence>
<feature type="region of interest" description="Disordered" evidence="3">
    <location>
        <begin position="1"/>
        <end position="69"/>
    </location>
</feature>
<dbReference type="InterPro" id="IPR050613">
    <property type="entry name" value="Sec_Metabolite_Reg"/>
</dbReference>
<dbReference type="Gene3D" id="4.10.240.10">
    <property type="entry name" value="Zn(2)-C6 fungal-type DNA-binding domain"/>
    <property type="match status" value="1"/>
</dbReference>
<keyword evidence="6" id="KW-1185">Reference proteome</keyword>
<dbReference type="PROSITE" id="PS50048">
    <property type="entry name" value="ZN2_CY6_FUNGAL_2"/>
    <property type="match status" value="1"/>
</dbReference>
<feature type="compositionally biased region" description="Polar residues" evidence="3">
    <location>
        <begin position="149"/>
        <end position="158"/>
    </location>
</feature>
<dbReference type="InterPro" id="IPR001138">
    <property type="entry name" value="Zn2Cys6_DnaBD"/>
</dbReference>
<feature type="compositionally biased region" description="Basic and acidic residues" evidence="3">
    <location>
        <begin position="36"/>
        <end position="62"/>
    </location>
</feature>
<dbReference type="Pfam" id="PF00172">
    <property type="entry name" value="Zn_clus"/>
    <property type="match status" value="1"/>
</dbReference>
<dbReference type="AlphaFoldDB" id="F0XAX3"/>
<reference evidence="5 6" key="1">
    <citation type="journal article" date="2011" name="Proc. Natl. Acad. Sci. U.S.A.">
        <title>Genome and transcriptome analyses of the mountain pine beetle-fungal symbiont Grosmannia clavigera, a lodgepole pine pathogen.</title>
        <authorList>
            <person name="DiGuistini S."/>
            <person name="Wang Y."/>
            <person name="Liao N.Y."/>
            <person name="Taylor G."/>
            <person name="Tanguay P."/>
            <person name="Feau N."/>
            <person name="Henrissat B."/>
            <person name="Chan S.K."/>
            <person name="Hesse-Orce U."/>
            <person name="Alamouti S.M."/>
            <person name="Tsui C.K.M."/>
            <person name="Docking R.T."/>
            <person name="Levasseur A."/>
            <person name="Haridas S."/>
            <person name="Robertson G."/>
            <person name="Birol I."/>
            <person name="Holt R.A."/>
            <person name="Marra M.A."/>
            <person name="Hamelin R.C."/>
            <person name="Hirst M."/>
            <person name="Jones S.J.M."/>
            <person name="Bohlmann J."/>
            <person name="Breuil C."/>
        </authorList>
    </citation>
    <scope>NUCLEOTIDE SEQUENCE [LARGE SCALE GENOMIC DNA]</scope>
    <source>
        <strain evidence="6">kw1407 / UAMH 11150</strain>
    </source>
</reference>
<accession>F0XAX3</accession>
<dbReference type="RefSeq" id="XP_014174658.1">
    <property type="nucleotide sequence ID" value="XM_014319183.1"/>
</dbReference>
<sequence>MEAVKDRPEGKAVKGSKTVAQPPQYARPGHDPASLGHRDGIGAEQRHVMELPRDGRPSENGRNRRPKAGKACVNCRKQKMKCVDNQDPRGCRRCVRSGVPCIFVPRANAATLPSGLLALAAGRPSVDRPFKDDVLRRLQALEEYLGFSTANGRRQSGGSDDELDDNDEDGQATGGTGSDDEGEVPAAYASLGALWEATSVLCESAPTSVPRRIWKKATVGELWSAFHERMPGLHFMPRKQTFSVPQPLLVASILYCSSIRGPPDMAADLAPHYFTVLCNAIAQLSVPESSMGRPYPRGGSSTATTDAYEEWAFQTVLGIVLAGLLAEASVTVTGLWISVAYRLILEHCPADQALLAANNDGGGGAREWRKLFSGVQIVDLEHASLHLSCPVIPIECPLPALSVGVRDQLYRLSRMMHTGLTHFTGRGLPTIWSVFTGNSSNGNGSGNGIISTATPAFTAVDAAVIRDWAHQLDGWLVEFSSMSDDSASTALDRQVVFRQYVLHRLVVLSIYHPARGCDLWSNGITPQEQRELLLSARATLKLHLHDDSIWSNWDLVMITWAALIVVQGVEGGVGEADDLRNIRVHLEMLNQMNVPKSKLCDRLIGRLEESLRGVNTPDMTVLAMQPQPQPSFLGPDDTTTGPSPGSMDYSAWQIFDQASLQQISFRAEWAGRP</sequence>
<dbReference type="PROSITE" id="PS00463">
    <property type="entry name" value="ZN2_CY6_FUNGAL_1"/>
    <property type="match status" value="1"/>
</dbReference>
<evidence type="ECO:0000313" key="5">
    <source>
        <dbReference type="EMBL" id="EFX05176.1"/>
    </source>
</evidence>
<dbReference type="PANTHER" id="PTHR31001:SF90">
    <property type="entry name" value="CENTROMERE DNA-BINDING PROTEIN COMPLEX CBF3 SUBUNIT B"/>
    <property type="match status" value="1"/>
</dbReference>
<dbReference type="InterPro" id="IPR036864">
    <property type="entry name" value="Zn2-C6_fun-type_DNA-bd_sf"/>
</dbReference>
<gene>
    <name evidence="5" type="ORF">CMQ_1812</name>
</gene>